<dbReference type="PROSITE" id="PS51192">
    <property type="entry name" value="HELICASE_ATP_BIND_1"/>
    <property type="match status" value="1"/>
</dbReference>
<dbReference type="Pfam" id="PF19306">
    <property type="entry name" value="WHD_Lhr"/>
    <property type="match status" value="1"/>
</dbReference>
<keyword evidence="7" id="KW-0234">DNA repair</keyword>
<keyword evidence="6" id="KW-0238">DNA-binding</keyword>
<dbReference type="Pfam" id="PF08494">
    <property type="entry name" value="DEAD_assoc"/>
    <property type="match status" value="1"/>
</dbReference>
<dbReference type="PANTHER" id="PTHR47962:SF6">
    <property type="entry name" value="LARGE HELICASE-RELATED PROTEIN"/>
    <property type="match status" value="1"/>
</dbReference>
<keyword evidence="1" id="KW-0547">Nucleotide-binding</keyword>
<dbReference type="InterPro" id="IPR027417">
    <property type="entry name" value="P-loop_NTPase"/>
</dbReference>
<evidence type="ECO:0000256" key="6">
    <source>
        <dbReference type="ARBA" id="ARBA00023125"/>
    </source>
</evidence>
<evidence type="ECO:0000256" key="8">
    <source>
        <dbReference type="ARBA" id="ARBA00023235"/>
    </source>
</evidence>
<dbReference type="CDD" id="cd17922">
    <property type="entry name" value="DEXHc_LHR-like"/>
    <property type="match status" value="1"/>
</dbReference>
<keyword evidence="3" id="KW-0378">Hydrolase</keyword>
<feature type="domain" description="Helicase ATP-binding" evidence="10">
    <location>
        <begin position="41"/>
        <end position="230"/>
    </location>
</feature>
<dbReference type="PANTHER" id="PTHR47962">
    <property type="entry name" value="ATP-DEPENDENT HELICASE LHR-RELATED-RELATED"/>
    <property type="match status" value="1"/>
</dbReference>
<dbReference type="InterPro" id="IPR013701">
    <property type="entry name" value="Lhr-like_DEAD/DEAH_assoc"/>
</dbReference>
<dbReference type="GO" id="GO:0004386">
    <property type="term" value="F:helicase activity"/>
    <property type="evidence" value="ECO:0007669"/>
    <property type="project" value="UniProtKB-KW"/>
</dbReference>
<dbReference type="GO" id="GO:0140097">
    <property type="term" value="F:catalytic activity, acting on DNA"/>
    <property type="evidence" value="ECO:0007669"/>
    <property type="project" value="UniProtKB-ARBA"/>
</dbReference>
<evidence type="ECO:0000256" key="7">
    <source>
        <dbReference type="ARBA" id="ARBA00023204"/>
    </source>
</evidence>
<proteinExistence type="inferred from homology"/>
<evidence type="ECO:0000256" key="3">
    <source>
        <dbReference type="ARBA" id="ARBA00022801"/>
    </source>
</evidence>
<dbReference type="SMART" id="SM00487">
    <property type="entry name" value="DEXDc"/>
    <property type="match status" value="1"/>
</dbReference>
<evidence type="ECO:0000256" key="9">
    <source>
        <dbReference type="ARBA" id="ARBA00093467"/>
    </source>
</evidence>
<dbReference type="InterPro" id="IPR001650">
    <property type="entry name" value="Helicase_C-like"/>
</dbReference>
<feature type="domain" description="Helicase C-terminal" evidence="11">
    <location>
        <begin position="270"/>
        <end position="420"/>
    </location>
</feature>
<dbReference type="GO" id="GO:0005524">
    <property type="term" value="F:ATP binding"/>
    <property type="evidence" value="ECO:0007669"/>
    <property type="project" value="UniProtKB-KW"/>
</dbReference>
<evidence type="ECO:0000256" key="1">
    <source>
        <dbReference type="ARBA" id="ARBA00022741"/>
    </source>
</evidence>
<comment type="caution">
    <text evidence="12">The sequence shown here is derived from an EMBL/GenBank/DDBJ whole genome shotgun (WGS) entry which is preliminary data.</text>
</comment>
<evidence type="ECO:0000259" key="10">
    <source>
        <dbReference type="PROSITE" id="PS51192"/>
    </source>
</evidence>
<dbReference type="InterPro" id="IPR045628">
    <property type="entry name" value="Lhr_WH_dom"/>
</dbReference>
<evidence type="ECO:0000259" key="11">
    <source>
        <dbReference type="PROSITE" id="PS51194"/>
    </source>
</evidence>
<keyword evidence="13" id="KW-1185">Reference proteome</keyword>
<dbReference type="SMART" id="SM00490">
    <property type="entry name" value="HELICc"/>
    <property type="match status" value="1"/>
</dbReference>
<dbReference type="InterPro" id="IPR014001">
    <property type="entry name" value="Helicase_ATP-bd"/>
</dbReference>
<keyword evidence="8" id="KW-0413">Isomerase</keyword>
<accession>A0A832XIL8</accession>
<evidence type="ECO:0000313" key="13">
    <source>
        <dbReference type="Proteomes" id="UP000604391"/>
    </source>
</evidence>
<comment type="similarity">
    <text evidence="9">Belongs to the Lhr helicase family. Lhr-Core subfamily.</text>
</comment>
<dbReference type="Pfam" id="PF00270">
    <property type="entry name" value="DEAD"/>
    <property type="match status" value="1"/>
</dbReference>
<evidence type="ECO:0000256" key="2">
    <source>
        <dbReference type="ARBA" id="ARBA00022763"/>
    </source>
</evidence>
<dbReference type="InterPro" id="IPR017170">
    <property type="entry name" value="Lhr-like"/>
</dbReference>
<sequence>MLKRETKEYSDEAILKKMNPLVGSWFTGKFKSFSPPQSHAILNIHNKESTLISAPTGSGKTLSAFLSILSELITLSEKGKLEDRVYCVYISPLKALNNDIEKNLKEPLEELEKLAGKDLGVRVAVRTGDTSQYERSKMLKKPPHILITTPESLSLILVAPKFRELLRGVDWAVIDEIHSLAPNKRGVHLSLSLERLQNISGRFTRIGLSATVSPLDEVAKYLVGLEDGKQRPCNIVDSGFIKKLDLKVTCPVESIIDATQQDLHEGLYTKLDKLISEHKTTLIFTNTRSATERVVHHLKQNFPKKYIENIGAHHSSLSKTHRHEIESKLKNGELKVVVCSTSLELGIDIGYIDLVILLGSPKSVSRALQRVGRSGHKLHDTVKGRFIVMDRDDLVECSVILKNAMEGHIDKIDIPKNCLDVLVQHIYGEAITEKQHSENLFSMIKRSYCYKDLPLEKYESVLGYLAGEYVSLEARHVYAKIWWDHETNMIGRRGKLARVLYSTNIGTIPDESFLIVKVKDQNIGSLDESFLERIKKGDIFVLGGSTYRFNFARGMTVQVSPAPGRVPTVPSWFSEMLPLSYDLAVDIQKLRRKMEELLVSGKSKREIKKFLHTHLYIDDFAANSIYEYMREQHLYAEIPHDKKMVIEFYSGFSDKKYVIFHTLYGRRVNDALSRAIAYELSKISKRGVSINLTDNGFYITSDKGKLQVLRAFKAVTPQNIRKILTEAIDSTEILKRRFRHCAGRSLMILRTYKGRKKSAGRQQVSAMILLKAVKRISDNFPILEEARREVLEDLMDIKNAENELRKLHSKKTVVKIIATDVPSPFSLNLIARGYMDVIKMEDKLEFIRRMHKAVLDRIGKYEPNK</sequence>
<name>A0A832XIL8_9ARCH</name>
<dbReference type="GO" id="GO:0016887">
    <property type="term" value="F:ATP hydrolysis activity"/>
    <property type="evidence" value="ECO:0007669"/>
    <property type="project" value="TreeGrafter"/>
</dbReference>
<dbReference type="PROSITE" id="PS51194">
    <property type="entry name" value="HELICASE_CTER"/>
    <property type="match status" value="1"/>
</dbReference>
<keyword evidence="4 12" id="KW-0347">Helicase</keyword>
<evidence type="ECO:0000256" key="5">
    <source>
        <dbReference type="ARBA" id="ARBA00022840"/>
    </source>
</evidence>
<dbReference type="CDD" id="cd18796">
    <property type="entry name" value="SF2_C_LHR"/>
    <property type="match status" value="1"/>
</dbReference>
<evidence type="ECO:0000313" key="12">
    <source>
        <dbReference type="EMBL" id="HIJ99436.1"/>
    </source>
</evidence>
<keyword evidence="2" id="KW-0227">DNA damage</keyword>
<reference evidence="12 13" key="1">
    <citation type="journal article" name="Nat. Commun.">
        <title>Undinarchaeota illuminate DPANN phylogeny and the impact of gene transfer on archaeal evolution.</title>
        <authorList>
            <person name="Dombrowski N."/>
            <person name="Williams T.A."/>
            <person name="Sun J."/>
            <person name="Woodcroft B.J."/>
            <person name="Lee J.H."/>
            <person name="Minh B.Q."/>
            <person name="Rinke C."/>
            <person name="Spang A."/>
        </authorList>
    </citation>
    <scope>NUCLEOTIDE SEQUENCE [LARGE SCALE GENOMIC DNA]</scope>
    <source>
        <strain evidence="12">MAG_bin17</strain>
    </source>
</reference>
<dbReference type="EMBL" id="DVAD01000007">
    <property type="protein sequence ID" value="HIJ99436.1"/>
    <property type="molecule type" value="Genomic_DNA"/>
</dbReference>
<protein>
    <submittedName>
        <fullName evidence="12">ATP-dependent helicase</fullName>
    </submittedName>
</protein>
<dbReference type="Gene3D" id="3.40.50.300">
    <property type="entry name" value="P-loop containing nucleotide triphosphate hydrolases"/>
    <property type="match status" value="2"/>
</dbReference>
<dbReference type="AlphaFoldDB" id="A0A832XIL8"/>
<evidence type="ECO:0000256" key="4">
    <source>
        <dbReference type="ARBA" id="ARBA00022806"/>
    </source>
</evidence>
<dbReference type="GO" id="GO:0003677">
    <property type="term" value="F:DNA binding"/>
    <property type="evidence" value="ECO:0007669"/>
    <property type="project" value="UniProtKB-KW"/>
</dbReference>
<organism evidence="12 13">
    <name type="scientific">Candidatus Undinarchaeum marinum</name>
    <dbReference type="NCBI Taxonomy" id="2756141"/>
    <lineage>
        <taxon>Archaea</taxon>
        <taxon>Candidatus Undinarchaeota</taxon>
        <taxon>Candidatus Undinarchaeia</taxon>
        <taxon>Candidatus Undinarchaeales</taxon>
        <taxon>Candidatus Undinarchaeaceae</taxon>
        <taxon>Candidatus Undinarchaeum</taxon>
    </lineage>
</organism>
<dbReference type="InterPro" id="IPR011545">
    <property type="entry name" value="DEAD/DEAH_box_helicase_dom"/>
</dbReference>
<dbReference type="Proteomes" id="UP000604391">
    <property type="component" value="Unassembled WGS sequence"/>
</dbReference>
<gene>
    <name evidence="12" type="ORF">H1011_01260</name>
</gene>
<dbReference type="SUPFAM" id="SSF52540">
    <property type="entry name" value="P-loop containing nucleoside triphosphate hydrolases"/>
    <property type="match status" value="1"/>
</dbReference>
<dbReference type="NCBIfam" id="NF010338">
    <property type="entry name" value="PRK13767.1"/>
    <property type="match status" value="1"/>
</dbReference>
<keyword evidence="5" id="KW-0067">ATP-binding</keyword>
<dbReference type="PIRSF" id="PIRSF037307">
    <property type="entry name" value="Lhr-like_helic_prd"/>
    <property type="match status" value="1"/>
</dbReference>
<dbReference type="GO" id="GO:0006281">
    <property type="term" value="P:DNA repair"/>
    <property type="evidence" value="ECO:0007669"/>
    <property type="project" value="UniProtKB-KW"/>
</dbReference>
<dbReference type="InterPro" id="IPR052511">
    <property type="entry name" value="ATP-dep_Helicase"/>
</dbReference>
<dbReference type="Pfam" id="PF00271">
    <property type="entry name" value="Helicase_C"/>
    <property type="match status" value="1"/>
</dbReference>